<dbReference type="EMBL" id="NKQK01000008">
    <property type="protein sequence ID" value="PSS24410.1"/>
    <property type="molecule type" value="Genomic_DNA"/>
</dbReference>
<gene>
    <name evidence="6" type="ORF">CEY00_Acc16954</name>
</gene>
<name>A0A2R6RA42_ACTCC</name>
<feature type="compositionally biased region" description="Polar residues" evidence="3">
    <location>
        <begin position="213"/>
        <end position="222"/>
    </location>
</feature>
<dbReference type="GO" id="GO:0003723">
    <property type="term" value="F:RNA binding"/>
    <property type="evidence" value="ECO:0007669"/>
    <property type="project" value="UniProtKB-UniRule"/>
</dbReference>
<evidence type="ECO:0000313" key="6">
    <source>
        <dbReference type="EMBL" id="PSS24410.1"/>
    </source>
</evidence>
<dbReference type="OrthoDB" id="5970at2759"/>
<feature type="region of interest" description="Disordered" evidence="3">
    <location>
        <begin position="284"/>
        <end position="451"/>
    </location>
</feature>
<dbReference type="Gene3D" id="3.30.70.330">
    <property type="match status" value="1"/>
</dbReference>
<dbReference type="InterPro" id="IPR036875">
    <property type="entry name" value="Znf_CCHC_sf"/>
</dbReference>
<proteinExistence type="predicted"/>
<keyword evidence="1" id="KW-0863">Zinc-finger</keyword>
<dbReference type="GO" id="GO:0008270">
    <property type="term" value="F:zinc ion binding"/>
    <property type="evidence" value="ECO:0007669"/>
    <property type="project" value="UniProtKB-KW"/>
</dbReference>
<keyword evidence="2" id="KW-0694">RNA-binding</keyword>
<feature type="compositionally biased region" description="Low complexity" evidence="3">
    <location>
        <begin position="390"/>
        <end position="427"/>
    </location>
</feature>
<accession>A0A2R6RA42</accession>
<feature type="domain" description="CCHC-type" evidence="5">
    <location>
        <begin position="253"/>
        <end position="268"/>
    </location>
</feature>
<evidence type="ECO:0000259" key="4">
    <source>
        <dbReference type="PROSITE" id="PS50102"/>
    </source>
</evidence>
<feature type="region of interest" description="Disordered" evidence="3">
    <location>
        <begin position="197"/>
        <end position="231"/>
    </location>
</feature>
<feature type="compositionally biased region" description="Polar residues" evidence="3">
    <location>
        <begin position="614"/>
        <end position="636"/>
    </location>
</feature>
<feature type="compositionally biased region" description="Basic and acidic residues" evidence="3">
    <location>
        <begin position="198"/>
        <end position="210"/>
    </location>
</feature>
<dbReference type="PROSITE" id="PS50102">
    <property type="entry name" value="RRM"/>
    <property type="match status" value="1"/>
</dbReference>
<keyword evidence="1" id="KW-0862">Zinc</keyword>
<dbReference type="STRING" id="1590841.A0A2R6RA42"/>
<evidence type="ECO:0000313" key="7">
    <source>
        <dbReference type="Proteomes" id="UP000241394"/>
    </source>
</evidence>
<dbReference type="AlphaFoldDB" id="A0A2R6RA42"/>
<evidence type="ECO:0000256" key="2">
    <source>
        <dbReference type="PROSITE-ProRule" id="PRU00176"/>
    </source>
</evidence>
<dbReference type="InterPro" id="IPR001878">
    <property type="entry name" value="Znf_CCHC"/>
</dbReference>
<dbReference type="Pfam" id="PF00098">
    <property type="entry name" value="zf-CCHC"/>
    <property type="match status" value="1"/>
</dbReference>
<feature type="region of interest" description="Disordered" evidence="3">
    <location>
        <begin position="535"/>
        <end position="562"/>
    </location>
</feature>
<organism evidence="6 7">
    <name type="scientific">Actinidia chinensis var. chinensis</name>
    <name type="common">Chinese soft-hair kiwi</name>
    <dbReference type="NCBI Taxonomy" id="1590841"/>
    <lineage>
        <taxon>Eukaryota</taxon>
        <taxon>Viridiplantae</taxon>
        <taxon>Streptophyta</taxon>
        <taxon>Embryophyta</taxon>
        <taxon>Tracheophyta</taxon>
        <taxon>Spermatophyta</taxon>
        <taxon>Magnoliopsida</taxon>
        <taxon>eudicotyledons</taxon>
        <taxon>Gunneridae</taxon>
        <taxon>Pentapetalae</taxon>
        <taxon>asterids</taxon>
        <taxon>Ericales</taxon>
        <taxon>Actinidiaceae</taxon>
        <taxon>Actinidia</taxon>
    </lineage>
</organism>
<dbReference type="Gramene" id="PSS24410">
    <property type="protein sequence ID" value="PSS24410"/>
    <property type="gene ID" value="CEY00_Acc16954"/>
</dbReference>
<feature type="domain" description="RRM" evidence="4">
    <location>
        <begin position="1"/>
        <end position="70"/>
    </location>
</feature>
<dbReference type="SMART" id="SM00343">
    <property type="entry name" value="ZnF_C2HC"/>
    <property type="match status" value="1"/>
</dbReference>
<dbReference type="SUPFAM" id="SSF57756">
    <property type="entry name" value="Retrovirus zinc finger-like domains"/>
    <property type="match status" value="1"/>
</dbReference>
<reference evidence="7" key="2">
    <citation type="journal article" date="2018" name="BMC Genomics">
        <title>A manually annotated Actinidia chinensis var. chinensis (kiwifruit) genome highlights the challenges associated with draft genomes and gene prediction in plants.</title>
        <authorList>
            <person name="Pilkington S.M."/>
            <person name="Crowhurst R."/>
            <person name="Hilario E."/>
            <person name="Nardozza S."/>
            <person name="Fraser L."/>
            <person name="Peng Y."/>
            <person name="Gunaseelan K."/>
            <person name="Simpson R."/>
            <person name="Tahir J."/>
            <person name="Deroles S.C."/>
            <person name="Templeton K."/>
            <person name="Luo Z."/>
            <person name="Davy M."/>
            <person name="Cheng C."/>
            <person name="McNeilage M."/>
            <person name="Scaglione D."/>
            <person name="Liu Y."/>
            <person name="Zhang Q."/>
            <person name="Datson P."/>
            <person name="De Silva N."/>
            <person name="Gardiner S.E."/>
            <person name="Bassett H."/>
            <person name="Chagne D."/>
            <person name="McCallum J."/>
            <person name="Dzierzon H."/>
            <person name="Deng C."/>
            <person name="Wang Y.Y."/>
            <person name="Barron L."/>
            <person name="Manako K."/>
            <person name="Bowen J."/>
            <person name="Foster T.M."/>
            <person name="Erridge Z.A."/>
            <person name="Tiffin H."/>
            <person name="Waite C.N."/>
            <person name="Davies K.M."/>
            <person name="Grierson E.P."/>
            <person name="Laing W.A."/>
            <person name="Kirk R."/>
            <person name="Chen X."/>
            <person name="Wood M."/>
            <person name="Montefiori M."/>
            <person name="Brummell D.A."/>
            <person name="Schwinn K.E."/>
            <person name="Catanach A."/>
            <person name="Fullerton C."/>
            <person name="Li D."/>
            <person name="Meiyalaghan S."/>
            <person name="Nieuwenhuizen N."/>
            <person name="Read N."/>
            <person name="Prakash R."/>
            <person name="Hunter D."/>
            <person name="Zhang H."/>
            <person name="McKenzie M."/>
            <person name="Knabel M."/>
            <person name="Harris A."/>
            <person name="Allan A.C."/>
            <person name="Gleave A."/>
            <person name="Chen A."/>
            <person name="Janssen B.J."/>
            <person name="Plunkett B."/>
            <person name="Ampomah-Dwamena C."/>
            <person name="Voogd C."/>
            <person name="Leif D."/>
            <person name="Lafferty D."/>
            <person name="Souleyre E.J.F."/>
            <person name="Varkonyi-Gasic E."/>
            <person name="Gambi F."/>
            <person name="Hanley J."/>
            <person name="Yao J.L."/>
            <person name="Cheung J."/>
            <person name="David K.M."/>
            <person name="Warren B."/>
            <person name="Marsh K."/>
            <person name="Snowden K.C."/>
            <person name="Lin-Wang K."/>
            <person name="Brian L."/>
            <person name="Martinez-Sanchez M."/>
            <person name="Wang M."/>
            <person name="Ileperuma N."/>
            <person name="Macnee N."/>
            <person name="Campin R."/>
            <person name="McAtee P."/>
            <person name="Drummond R.S.M."/>
            <person name="Espley R.V."/>
            <person name="Ireland H.S."/>
            <person name="Wu R."/>
            <person name="Atkinson R.G."/>
            <person name="Karunairetnam S."/>
            <person name="Bulley S."/>
            <person name="Chunkath S."/>
            <person name="Hanley Z."/>
            <person name="Storey R."/>
            <person name="Thrimawithana A.H."/>
            <person name="Thomson S."/>
            <person name="David C."/>
            <person name="Testolin R."/>
            <person name="Huang H."/>
            <person name="Hellens R.P."/>
            <person name="Schaffer R.J."/>
        </authorList>
    </citation>
    <scope>NUCLEOTIDE SEQUENCE [LARGE SCALE GENOMIC DNA]</scope>
    <source>
        <strain evidence="7">cv. Red5</strain>
    </source>
</reference>
<keyword evidence="1" id="KW-0479">Metal-binding</keyword>
<feature type="compositionally biased region" description="Basic and acidic residues" evidence="3">
    <location>
        <begin position="345"/>
        <end position="371"/>
    </location>
</feature>
<keyword evidence="7" id="KW-1185">Reference proteome</keyword>
<dbReference type="PANTHER" id="PTHR48038:SF2">
    <property type="entry name" value="OS02G0536400 PROTEIN"/>
    <property type="match status" value="1"/>
</dbReference>
<dbReference type="InterPro" id="IPR035979">
    <property type="entry name" value="RBD_domain_sf"/>
</dbReference>
<dbReference type="SUPFAM" id="SSF54928">
    <property type="entry name" value="RNA-binding domain, RBD"/>
    <property type="match status" value="1"/>
</dbReference>
<dbReference type="PROSITE" id="PS50158">
    <property type="entry name" value="ZF_CCHC"/>
    <property type="match status" value="1"/>
</dbReference>
<dbReference type="InParanoid" id="A0A2R6RA42"/>
<dbReference type="InterPro" id="IPR000504">
    <property type="entry name" value="RRM_dom"/>
</dbReference>
<evidence type="ECO:0000259" key="5">
    <source>
        <dbReference type="PROSITE" id="PS50158"/>
    </source>
</evidence>
<dbReference type="PANTHER" id="PTHR48038">
    <property type="entry name" value="RIBONUCLEOPROTEIN RB97D"/>
    <property type="match status" value="1"/>
</dbReference>
<protein>
    <submittedName>
        <fullName evidence="6">Serine/arginine-rich splicing factor like</fullName>
    </submittedName>
</protein>
<feature type="compositionally biased region" description="Polar residues" evidence="3">
    <location>
        <begin position="465"/>
        <end position="488"/>
    </location>
</feature>
<sequence>MSLHLGNISSHVRREELERVFRRFGRCNVQLKDGFGFVVYDFPANAEKALRVLRGKNICGEPISLSWSNRQPRSLQRFSSGNRFYEMQRRSNSARGEYFVNRKVGSKGRQDYKIGLKHPEDDDRRLNSADMIDEATSYHQDSMKEHIGEKQHGLGEALPAEGDNVHRNLVDNDRWGERVGVPTTEIGIEGGLEFDLYEPYHDDDDRRDEDGNQLVTHSGSSRSLRKSQDKIERAQMGDSALNGTHGPKSHQICYICGELGHKMRSCPRENASRRKMFSRFDRGRDDINFRDKGEGDMKRLESKSWRRPHLSRDAVLMSRHKSYGKASNSRKHQRLPRSGSFQLTKETHRGEWRKDYLEKKQSRRENLIPERRAKKSRGPMSSPIHSDYTSSRSLSYSESSKSVSRSGSRSKSRSASSRTCSLSSRLRFGSISKYSGSENPKSEKRSRSSSSISLSLSVSLGQALPSSPNKIQMNHNGSLVDTSHTSFPESKEALAEQAQQVEGDAGLDNCKLENMTVPLENNNAVAAFEVVEDTKRRDHSSQSNDNNNCAVPKVSSEVKDSCSPLVEKGDVTVESLSPRLGGMKDIQISDTLGMEQTLAPTKGPVSEALVTENLPASTKKPNQESSVRSRIANPTSISSEEPHMVLKHYGLDHPVENGKDSSLEAYFGAARLWPWEIIYYRRLRKGPISTENYARRVAQNQEFGIVDKYIRSSSGWGELGQENV</sequence>
<dbReference type="OMA" id="KNICGEP"/>
<dbReference type="Proteomes" id="UP000241394">
    <property type="component" value="Chromosome LG8"/>
</dbReference>
<evidence type="ECO:0000256" key="1">
    <source>
        <dbReference type="PROSITE-ProRule" id="PRU00047"/>
    </source>
</evidence>
<evidence type="ECO:0000256" key="3">
    <source>
        <dbReference type="SAM" id="MobiDB-lite"/>
    </source>
</evidence>
<feature type="region of interest" description="Disordered" evidence="3">
    <location>
        <begin position="465"/>
        <end position="500"/>
    </location>
</feature>
<feature type="compositionally biased region" description="Basic and acidic residues" evidence="3">
    <location>
        <begin position="284"/>
        <end position="304"/>
    </location>
</feature>
<feature type="compositionally biased region" description="Basic residues" evidence="3">
    <location>
        <begin position="318"/>
        <end position="335"/>
    </location>
</feature>
<reference evidence="6 7" key="1">
    <citation type="submission" date="2017-07" db="EMBL/GenBank/DDBJ databases">
        <title>An improved, manually edited Actinidia chinensis var. chinensis (kiwifruit) genome highlights the challenges associated with draft genomes and gene prediction in plants.</title>
        <authorList>
            <person name="Pilkington S."/>
            <person name="Crowhurst R."/>
            <person name="Hilario E."/>
            <person name="Nardozza S."/>
            <person name="Fraser L."/>
            <person name="Peng Y."/>
            <person name="Gunaseelan K."/>
            <person name="Simpson R."/>
            <person name="Tahir J."/>
            <person name="Deroles S."/>
            <person name="Templeton K."/>
            <person name="Luo Z."/>
            <person name="Davy M."/>
            <person name="Cheng C."/>
            <person name="Mcneilage M."/>
            <person name="Scaglione D."/>
            <person name="Liu Y."/>
            <person name="Zhang Q."/>
            <person name="Datson P."/>
            <person name="De Silva N."/>
            <person name="Gardiner S."/>
            <person name="Bassett H."/>
            <person name="Chagne D."/>
            <person name="Mccallum J."/>
            <person name="Dzierzon H."/>
            <person name="Deng C."/>
            <person name="Wang Y.-Y."/>
            <person name="Barron N."/>
            <person name="Manako K."/>
            <person name="Bowen J."/>
            <person name="Foster T."/>
            <person name="Erridge Z."/>
            <person name="Tiffin H."/>
            <person name="Waite C."/>
            <person name="Davies K."/>
            <person name="Grierson E."/>
            <person name="Laing W."/>
            <person name="Kirk R."/>
            <person name="Chen X."/>
            <person name="Wood M."/>
            <person name="Montefiori M."/>
            <person name="Brummell D."/>
            <person name="Schwinn K."/>
            <person name="Catanach A."/>
            <person name="Fullerton C."/>
            <person name="Li D."/>
            <person name="Meiyalaghan S."/>
            <person name="Nieuwenhuizen N."/>
            <person name="Read N."/>
            <person name="Prakash R."/>
            <person name="Hunter D."/>
            <person name="Zhang H."/>
            <person name="Mckenzie M."/>
            <person name="Knabel M."/>
            <person name="Harris A."/>
            <person name="Allan A."/>
            <person name="Chen A."/>
            <person name="Janssen B."/>
            <person name="Plunkett B."/>
            <person name="Dwamena C."/>
            <person name="Voogd C."/>
            <person name="Leif D."/>
            <person name="Lafferty D."/>
            <person name="Souleyre E."/>
            <person name="Varkonyi-Gasic E."/>
            <person name="Gambi F."/>
            <person name="Hanley J."/>
            <person name="Yao J.-L."/>
            <person name="Cheung J."/>
            <person name="David K."/>
            <person name="Warren B."/>
            <person name="Marsh K."/>
            <person name="Snowden K."/>
            <person name="Lin-Wang K."/>
            <person name="Brian L."/>
            <person name="Martinez-Sanchez M."/>
            <person name="Wang M."/>
            <person name="Ileperuma N."/>
            <person name="Macnee N."/>
            <person name="Campin R."/>
            <person name="Mcatee P."/>
            <person name="Drummond R."/>
            <person name="Espley R."/>
            <person name="Ireland H."/>
            <person name="Wu R."/>
            <person name="Atkinson R."/>
            <person name="Karunairetnam S."/>
            <person name="Bulley S."/>
            <person name="Chunkath S."/>
            <person name="Hanley Z."/>
            <person name="Storey R."/>
            <person name="Thrimawithana A."/>
            <person name="Thomson S."/>
            <person name="David C."/>
            <person name="Testolin R."/>
        </authorList>
    </citation>
    <scope>NUCLEOTIDE SEQUENCE [LARGE SCALE GENOMIC DNA]</scope>
    <source>
        <strain evidence="7">cv. Red5</strain>
        <tissue evidence="6">Young leaf</tissue>
    </source>
</reference>
<feature type="region of interest" description="Disordered" evidence="3">
    <location>
        <begin position="611"/>
        <end position="636"/>
    </location>
</feature>
<dbReference type="InterPro" id="IPR012677">
    <property type="entry name" value="Nucleotide-bd_a/b_plait_sf"/>
</dbReference>
<dbReference type="Pfam" id="PF00076">
    <property type="entry name" value="RRM_1"/>
    <property type="match status" value="1"/>
</dbReference>
<comment type="caution">
    <text evidence="6">The sequence shown here is derived from an EMBL/GenBank/DDBJ whole genome shotgun (WGS) entry which is preliminary data.</text>
</comment>
<dbReference type="SMART" id="SM00360">
    <property type="entry name" value="RRM"/>
    <property type="match status" value="1"/>
</dbReference>